<dbReference type="InterPro" id="IPR026368">
    <property type="entry name" value="SWIM_PBPRA1643"/>
</dbReference>
<name>Q1N6R4_9GAMM</name>
<reference evidence="2 3" key="1">
    <citation type="submission" date="2006-03" db="EMBL/GenBank/DDBJ databases">
        <authorList>
            <person name="Pinhassi J."/>
            <person name="Pedros-Alio C."/>
            <person name="Ferriera S."/>
            <person name="Johnson J."/>
            <person name="Kravitz S."/>
            <person name="Halpern A."/>
            <person name="Remington K."/>
            <person name="Beeson K."/>
            <person name="Tran B."/>
            <person name="Rogers Y.-H."/>
            <person name="Friedman R."/>
            <person name="Venter J.C."/>
        </authorList>
    </citation>
    <scope>NUCLEOTIDE SEQUENCE [LARGE SCALE GENOMIC DNA]</scope>
    <source>
        <strain evidence="2 3">RED65</strain>
    </source>
</reference>
<dbReference type="OrthoDB" id="570299at2"/>
<dbReference type="SUPFAM" id="SSF103642">
    <property type="entry name" value="Sec-C motif"/>
    <property type="match status" value="1"/>
</dbReference>
<feature type="region of interest" description="Disordered" evidence="1">
    <location>
        <begin position="1"/>
        <end position="20"/>
    </location>
</feature>
<evidence type="ECO:0000313" key="3">
    <source>
        <dbReference type="Proteomes" id="UP000004263"/>
    </source>
</evidence>
<proteinExistence type="predicted"/>
<dbReference type="AlphaFoldDB" id="Q1N6R4"/>
<dbReference type="EMBL" id="AAQH01000001">
    <property type="protein sequence ID" value="EAT13528.1"/>
    <property type="molecule type" value="Genomic_DNA"/>
</dbReference>
<dbReference type="PANTHER" id="PTHR33747:SF1">
    <property type="entry name" value="ADENYLATE CYCLASE-ASSOCIATED CAP C-TERMINAL DOMAIN-CONTAINING PROTEIN"/>
    <property type="match status" value="1"/>
</dbReference>
<dbReference type="InterPro" id="IPR004027">
    <property type="entry name" value="SEC_C_motif"/>
</dbReference>
<keyword evidence="3" id="KW-1185">Reference proteome</keyword>
<evidence type="ECO:0008006" key="4">
    <source>
        <dbReference type="Google" id="ProtNLM"/>
    </source>
</evidence>
<dbReference type="PANTHER" id="PTHR33747">
    <property type="entry name" value="UPF0225 PROTEIN SCO1677"/>
    <property type="match status" value="1"/>
</dbReference>
<gene>
    <name evidence="2" type="ORF">RED65_09059</name>
</gene>
<dbReference type="Gene3D" id="3.10.450.50">
    <property type="match status" value="1"/>
</dbReference>
<accession>Q1N6R4</accession>
<dbReference type="HOGENOM" id="CLU_172553_0_0_6"/>
<dbReference type="STRING" id="207949.RED65_09059"/>
<protein>
    <recommendedName>
        <fullName evidence="4">Zinc chelation protein SecC</fullName>
    </recommendedName>
</protein>
<organism evidence="2 3">
    <name type="scientific">Bermanella marisrubri</name>
    <dbReference type="NCBI Taxonomy" id="207949"/>
    <lineage>
        <taxon>Bacteria</taxon>
        <taxon>Pseudomonadati</taxon>
        <taxon>Pseudomonadota</taxon>
        <taxon>Gammaproteobacteria</taxon>
        <taxon>Oceanospirillales</taxon>
        <taxon>Oceanospirillaceae</taxon>
        <taxon>Bermanella</taxon>
    </lineage>
</organism>
<dbReference type="Proteomes" id="UP000004263">
    <property type="component" value="Unassembled WGS sequence"/>
</dbReference>
<dbReference type="Pfam" id="PF02810">
    <property type="entry name" value="SEC-C"/>
    <property type="match status" value="1"/>
</dbReference>
<evidence type="ECO:0000313" key="2">
    <source>
        <dbReference type="EMBL" id="EAT13528.1"/>
    </source>
</evidence>
<comment type="caution">
    <text evidence="2">The sequence shown here is derived from an EMBL/GenBank/DDBJ whole genome shotgun (WGS) entry which is preliminary data.</text>
</comment>
<dbReference type="RefSeq" id="WP_007016949.1">
    <property type="nucleotide sequence ID" value="NZ_CH724113.1"/>
</dbReference>
<dbReference type="NCBIfam" id="TIGR04102">
    <property type="entry name" value="SWIM_PBPRA1643"/>
    <property type="match status" value="1"/>
</dbReference>
<evidence type="ECO:0000256" key="1">
    <source>
        <dbReference type="SAM" id="MobiDB-lite"/>
    </source>
</evidence>
<sequence>MSKFFYKGRPMKKPTHSSPGFETNATVYLGTDKAPAQISVQSEVRKEELVAIFAEHGWASKIEVNPDQEENIRDLEILQERENTSQAQTTKAAGRNDPCPCGSGKKYKKCCAAA</sequence>
<feature type="region of interest" description="Disordered" evidence="1">
    <location>
        <begin position="83"/>
        <end position="106"/>
    </location>
</feature>